<dbReference type="PANTHER" id="PTHR22683:SF1">
    <property type="entry name" value="TYPE VII SECRETION SYSTEM PROTEIN ESSC"/>
    <property type="match status" value="1"/>
</dbReference>
<dbReference type="Gene3D" id="3.40.50.300">
    <property type="entry name" value="P-loop containing nucleotide triphosphate hydrolases"/>
    <property type="match status" value="1"/>
</dbReference>
<keyword evidence="2" id="KW-0131">Cell cycle</keyword>
<dbReference type="InterPro" id="IPR050206">
    <property type="entry name" value="FtsK/SpoIIIE/SftA"/>
</dbReference>
<dbReference type="GO" id="GO:0051301">
    <property type="term" value="P:cell division"/>
    <property type="evidence" value="ECO:0007669"/>
    <property type="project" value="UniProtKB-KW"/>
</dbReference>
<comment type="caution">
    <text evidence="2">The sequence shown here is derived from an EMBL/GenBank/DDBJ whole genome shotgun (WGS) entry which is preliminary data.</text>
</comment>
<sequence>MLETDINRTIEPLTAAEREPAPPLPQGSLTAESVPPAHRPGPTPLLRILMPVMMIGAMAAMVGLMMLGGAGANPMMLVFPLMMAMSLLMMFSPKAGQDVDEARRIYLRHLGALREKALENAKSQRAHEFHRHPDPKELWARAGTRRLWERGAGDSDALEVQIGIGDTALCTPVEVPDSGAAEDLDPVCAVSLRRTVHAVSTCPEMPVAVQLQAFRFLGISGPAADLARSIIAQLVTSHGPETVGIEVVGQGWEWSKWLPHVRDSQQAAFRILVVDSVTTTGTETYLDDPSWTTIIDVGSRAATALGIRAEQEGLVLSADDRLRAHTSAGPEILGSPDVLRTEEAVLLARALTCYRRPEEITSANGGRDLTSLIGLASIDQLTPETMWPSRLQSRQRLVVPIGTTVQGAPVRLDLKESAQGGMGPHGLCIGATGSGNSEHGL</sequence>
<name>A0A3M8K7M3_9CORY</name>
<dbReference type="EMBL" id="PTJO01000004">
    <property type="protein sequence ID" value="RNE48869.1"/>
    <property type="molecule type" value="Genomic_DNA"/>
</dbReference>
<feature type="region of interest" description="Disordered" evidence="1">
    <location>
        <begin position="1"/>
        <end position="38"/>
    </location>
</feature>
<protein>
    <submittedName>
        <fullName evidence="2">Cell division protein FtsK</fullName>
    </submittedName>
</protein>
<proteinExistence type="predicted"/>
<reference evidence="2 3" key="1">
    <citation type="submission" date="2018-02" db="EMBL/GenBank/DDBJ databases">
        <title>Corynebacterium alimpuense sp. nov., a marine obligate actinomycete isolated from sediments of Valparaiso bay, Chile.</title>
        <authorList>
            <person name="Claverias F."/>
            <person name="Gonzales-Siles L."/>
            <person name="Salva-Serra F."/>
            <person name="Inganaes E."/>
            <person name="Molin K."/>
            <person name="Cumsille A."/>
            <person name="Undabarrena A."/>
            <person name="Couve E."/>
            <person name="Moore E.R.B."/>
            <person name="Gomila M."/>
            <person name="Camara B."/>
        </authorList>
    </citation>
    <scope>NUCLEOTIDE SEQUENCE [LARGE SCALE GENOMIC DNA]</scope>
    <source>
        <strain evidence="2 3">CCUG 69366</strain>
    </source>
</reference>
<keyword evidence="3" id="KW-1185">Reference proteome</keyword>
<dbReference type="AlphaFoldDB" id="A0A3M8K7M3"/>
<evidence type="ECO:0000256" key="1">
    <source>
        <dbReference type="SAM" id="MobiDB-lite"/>
    </source>
</evidence>
<evidence type="ECO:0000313" key="3">
    <source>
        <dbReference type="Proteomes" id="UP000266975"/>
    </source>
</evidence>
<gene>
    <name evidence="2" type="ORF">C5L39_06125</name>
</gene>
<dbReference type="PANTHER" id="PTHR22683">
    <property type="entry name" value="SPORULATION PROTEIN RELATED"/>
    <property type="match status" value="1"/>
</dbReference>
<keyword evidence="2" id="KW-0132">Cell division</keyword>
<evidence type="ECO:0000313" key="2">
    <source>
        <dbReference type="EMBL" id="RNE48869.1"/>
    </source>
</evidence>
<dbReference type="OrthoDB" id="9807790at2"/>
<accession>A0A3M8K7M3</accession>
<organism evidence="2 3">
    <name type="scientific">Corynebacterium alimapuense</name>
    <dbReference type="NCBI Taxonomy" id="1576874"/>
    <lineage>
        <taxon>Bacteria</taxon>
        <taxon>Bacillati</taxon>
        <taxon>Actinomycetota</taxon>
        <taxon>Actinomycetes</taxon>
        <taxon>Mycobacteriales</taxon>
        <taxon>Corynebacteriaceae</taxon>
        <taxon>Corynebacterium</taxon>
    </lineage>
</organism>
<dbReference type="InterPro" id="IPR027417">
    <property type="entry name" value="P-loop_NTPase"/>
</dbReference>
<dbReference type="Proteomes" id="UP000266975">
    <property type="component" value="Unassembled WGS sequence"/>
</dbReference>
<dbReference type="RefSeq" id="WP_123048007.1">
    <property type="nucleotide sequence ID" value="NZ_PTJO01000004.1"/>
</dbReference>